<keyword evidence="3" id="KW-0479">Metal-binding</keyword>
<evidence type="ECO:0000256" key="3">
    <source>
        <dbReference type="ARBA" id="ARBA00022723"/>
    </source>
</evidence>
<evidence type="ECO:0000313" key="12">
    <source>
        <dbReference type="Proteomes" id="UP001485043"/>
    </source>
</evidence>
<evidence type="ECO:0000256" key="1">
    <source>
        <dbReference type="ARBA" id="ARBA00004141"/>
    </source>
</evidence>
<evidence type="ECO:0000256" key="8">
    <source>
        <dbReference type="SAM" id="Phobius"/>
    </source>
</evidence>
<dbReference type="GO" id="GO:0140326">
    <property type="term" value="F:ATPase-coupled intramembrane lipid transporter activity"/>
    <property type="evidence" value="ECO:0007669"/>
    <property type="project" value="TreeGrafter"/>
</dbReference>
<protein>
    <recommendedName>
        <fullName evidence="13">Phospholipid-transporting ATPase</fullName>
    </recommendedName>
</protein>
<dbReference type="AlphaFoldDB" id="A0AAW1TL34"/>
<dbReference type="InterPro" id="IPR008250">
    <property type="entry name" value="ATPase_P-typ_transduc_dom_A_sf"/>
</dbReference>
<comment type="caution">
    <text evidence="11">The sequence shown here is derived from an EMBL/GenBank/DDBJ whole genome shotgun (WGS) entry which is preliminary data.</text>
</comment>
<dbReference type="PANTHER" id="PTHR24092">
    <property type="entry name" value="PROBABLE PHOSPHOLIPID-TRANSPORTING ATPASE"/>
    <property type="match status" value="1"/>
</dbReference>
<dbReference type="SUPFAM" id="SSF56784">
    <property type="entry name" value="HAD-like"/>
    <property type="match status" value="1"/>
</dbReference>
<dbReference type="Pfam" id="PF16209">
    <property type="entry name" value="PhoLip_ATPase_N"/>
    <property type="match status" value="1"/>
</dbReference>
<organism evidence="11 12">
    <name type="scientific">Apatococcus fuscideae</name>
    <dbReference type="NCBI Taxonomy" id="2026836"/>
    <lineage>
        <taxon>Eukaryota</taxon>
        <taxon>Viridiplantae</taxon>
        <taxon>Chlorophyta</taxon>
        <taxon>core chlorophytes</taxon>
        <taxon>Trebouxiophyceae</taxon>
        <taxon>Chlorellales</taxon>
        <taxon>Chlorellaceae</taxon>
        <taxon>Apatococcus</taxon>
    </lineage>
</organism>
<sequence length="1277" mass="141451">MFEWLGLSFLNFKWLRNPLKSGTVKDVSVKEVHTPDARTIPLNAERNPKGFVNNEIHTAKFGIVNFLPIFLFIMFRRVAYLYFLAQAALAYWSVVSPFSPYGPTIALVVILVVAAIKALIEDAARHREDVKTNNGHTRLLHSDGKVVETTWRHVHVGDIVEVHDNEDFPADLLCLYCQLDDGVCYIKTTNLDGESNLKIKRPVDMGAAAAKTPEEVLRLRGELHCEPPNANLHIFVGRLDTNSILDSEGAKSTSFPVSLNEMLLRGCTLKNSGKILGLVVYTGAESRIQMNAAAPPRKTGSYDAFLNVQIAIVICWQILLCIGLACGSLGWRQYSGYERPHLLFQVYVQGNYKNNFVYAIVLWITYWILLSYLVPISLFVTMEIVKFIMGLYINLDKRMMHEATGEFAKARNTDMVEDLGMVEYVFSDKTGTLTSNEMQLRCIALRGTPFGSSEFRLESAQGTPAQRLEAFDPRLASAASLMQAEGTAWARPVVVPSAKGDPGVTGAPLVPKGQSGPFDLQAGNDAAPPASGQTNGFMSGGMNGGLSDQPRGPGAERGQGSDAHLGQQLLDFWTNICVCHSLISEAHPVTSEPIFQGPSPDEVALVEAAKLLGFVFVARARSRLQVNMLGRPATYEILNTLDFTSDRARMSVVVRCPDGTIKLLTKGSDAVMLPLLRRGQDAAALDQATQDNLRHFSLQGLRTLVLCERILTEAEWREWNARFQAASSQLAGREAKVSQVALEVEQNLELLGVTAIEDKLQAGVPDAISSLINAGMKVWVITGDKQETAINIAISCKLIQHPDRLMICNADSPEDAAAMLDDLAHQARKQEDTTSYGALARSSRTGMPELACELVIDGKTLSHIIGTPAELKLAQLASSCAAVVVCRASPSQKAAIVRRMKRFRIEQCEGRTVRWIERQRAWLRWPLAPLLFLLKYQARVGVRMLAIGDGANDVAMIQAASIGIGIMGKEGRQATNNSDYAIGQFRFLERLLLVHGTLADYRLSRLIKYSFYKNIAFATTLFFFQFYNGYSGQALVDGITASFYNAFFTALPVGAFAIFDRPVRLLMTLQRNPQLYHRSESLSIAAFWRTAIALAVIHGAICFFIPYYAAANGDRNSITDLWSVGKTIWVAVIGVVTLEIMLVSRYQTKLFLLVTLLSYALVYPYVIILPLIFNAFNTKDPAQEGVGVQIFSNPNFWLQIIFIYTLTFGIRFLERAVIWLYRPNDSMVLSEMEALDLREGDGEARRERLVQLGHTQVELGHSQRGLSQSPLRVHENL</sequence>
<dbReference type="InterPro" id="IPR032631">
    <property type="entry name" value="P-type_ATPase_N"/>
</dbReference>
<feature type="transmembrane region" description="Helical" evidence="8">
    <location>
        <begin position="1121"/>
        <end position="1143"/>
    </location>
</feature>
<dbReference type="PRINTS" id="PR00119">
    <property type="entry name" value="CATATPASE"/>
</dbReference>
<keyword evidence="2 8" id="KW-0812">Transmembrane</keyword>
<dbReference type="SUPFAM" id="SSF81660">
    <property type="entry name" value="Metal cation-transporting ATPase, ATP-binding domain N"/>
    <property type="match status" value="1"/>
</dbReference>
<dbReference type="Gene3D" id="3.40.1110.10">
    <property type="entry name" value="Calcium-transporting ATPase, cytoplasmic domain N"/>
    <property type="match status" value="1"/>
</dbReference>
<dbReference type="SUPFAM" id="SSF81665">
    <property type="entry name" value="Calcium ATPase, transmembrane domain M"/>
    <property type="match status" value="1"/>
</dbReference>
<feature type="transmembrane region" description="Helical" evidence="8">
    <location>
        <begin position="1084"/>
        <end position="1109"/>
    </location>
</feature>
<feature type="region of interest" description="Disordered" evidence="7">
    <location>
        <begin position="500"/>
        <end position="562"/>
    </location>
</feature>
<evidence type="ECO:0000256" key="6">
    <source>
        <dbReference type="ARBA" id="ARBA00023136"/>
    </source>
</evidence>
<dbReference type="InterPro" id="IPR023214">
    <property type="entry name" value="HAD_sf"/>
</dbReference>
<dbReference type="SUPFAM" id="SSF81653">
    <property type="entry name" value="Calcium ATPase, transduction domain A"/>
    <property type="match status" value="1"/>
</dbReference>
<reference evidence="11 12" key="1">
    <citation type="journal article" date="2024" name="Nat. Commun.">
        <title>Phylogenomics reveals the evolutionary origins of lichenization in chlorophyte algae.</title>
        <authorList>
            <person name="Puginier C."/>
            <person name="Libourel C."/>
            <person name="Otte J."/>
            <person name="Skaloud P."/>
            <person name="Haon M."/>
            <person name="Grisel S."/>
            <person name="Petersen M."/>
            <person name="Berrin J.G."/>
            <person name="Delaux P.M."/>
            <person name="Dal Grande F."/>
            <person name="Keller J."/>
        </authorList>
    </citation>
    <scope>NUCLEOTIDE SEQUENCE [LARGE SCALE GENOMIC DNA]</scope>
    <source>
        <strain evidence="11 12">SAG 2523</strain>
    </source>
</reference>
<name>A0AAW1TL34_9CHLO</name>
<keyword evidence="4" id="KW-0460">Magnesium</keyword>
<evidence type="ECO:0000256" key="7">
    <source>
        <dbReference type="SAM" id="MobiDB-lite"/>
    </source>
</evidence>
<feature type="transmembrane region" description="Helical" evidence="8">
    <location>
        <begin position="101"/>
        <end position="120"/>
    </location>
</feature>
<evidence type="ECO:0000256" key="5">
    <source>
        <dbReference type="ARBA" id="ARBA00022989"/>
    </source>
</evidence>
<feature type="domain" description="P-type ATPase C-terminal" evidence="10">
    <location>
        <begin position="976"/>
        <end position="1223"/>
    </location>
</feature>
<evidence type="ECO:0000259" key="10">
    <source>
        <dbReference type="Pfam" id="PF16212"/>
    </source>
</evidence>
<dbReference type="InterPro" id="IPR023298">
    <property type="entry name" value="ATPase_P-typ_TM_dom_sf"/>
</dbReference>
<evidence type="ECO:0008006" key="13">
    <source>
        <dbReference type="Google" id="ProtNLM"/>
    </source>
</evidence>
<feature type="transmembrane region" description="Helical" evidence="8">
    <location>
        <begin position="1042"/>
        <end position="1063"/>
    </location>
</feature>
<dbReference type="GO" id="GO:0046872">
    <property type="term" value="F:metal ion binding"/>
    <property type="evidence" value="ECO:0007669"/>
    <property type="project" value="UniProtKB-KW"/>
</dbReference>
<accession>A0AAW1TL34</accession>
<proteinExistence type="predicted"/>
<dbReference type="InterPro" id="IPR023299">
    <property type="entry name" value="ATPase_P-typ_cyto_dom_N"/>
</dbReference>
<feature type="transmembrane region" description="Helical" evidence="8">
    <location>
        <begin position="1150"/>
        <end position="1176"/>
    </location>
</feature>
<dbReference type="EMBL" id="JALJOV010000011">
    <property type="protein sequence ID" value="KAK9868801.1"/>
    <property type="molecule type" value="Genomic_DNA"/>
</dbReference>
<comment type="subcellular location">
    <subcellularLocation>
        <location evidence="1">Membrane</location>
        <topology evidence="1">Multi-pass membrane protein</topology>
    </subcellularLocation>
</comment>
<dbReference type="Pfam" id="PF13246">
    <property type="entry name" value="Cation_ATPase"/>
    <property type="match status" value="1"/>
</dbReference>
<dbReference type="PANTHER" id="PTHR24092:SF150">
    <property type="entry name" value="PHOSPHOLIPID-TRANSPORTING ATPASE"/>
    <property type="match status" value="1"/>
</dbReference>
<evidence type="ECO:0000256" key="2">
    <source>
        <dbReference type="ARBA" id="ARBA00022692"/>
    </source>
</evidence>
<dbReference type="GO" id="GO:0045332">
    <property type="term" value="P:phospholipid translocation"/>
    <property type="evidence" value="ECO:0007669"/>
    <property type="project" value="TreeGrafter"/>
</dbReference>
<evidence type="ECO:0000259" key="9">
    <source>
        <dbReference type="Pfam" id="PF16209"/>
    </source>
</evidence>
<keyword evidence="5 8" id="KW-1133">Transmembrane helix</keyword>
<dbReference type="InterPro" id="IPR018303">
    <property type="entry name" value="ATPase_P-typ_P_site"/>
</dbReference>
<keyword evidence="6 8" id="KW-0472">Membrane</keyword>
<evidence type="ECO:0000256" key="4">
    <source>
        <dbReference type="ARBA" id="ARBA00022842"/>
    </source>
</evidence>
<dbReference type="Gene3D" id="3.40.50.1000">
    <property type="entry name" value="HAD superfamily/HAD-like"/>
    <property type="match status" value="1"/>
</dbReference>
<dbReference type="Pfam" id="PF16212">
    <property type="entry name" value="PhoLip_ATPase_C"/>
    <property type="match status" value="1"/>
</dbReference>
<dbReference type="SFLD" id="SFLDS00003">
    <property type="entry name" value="Haloacid_Dehalogenase"/>
    <property type="match status" value="1"/>
</dbReference>
<dbReference type="PROSITE" id="PS00154">
    <property type="entry name" value="ATPASE_E1_E2"/>
    <property type="match status" value="1"/>
</dbReference>
<dbReference type="Proteomes" id="UP001485043">
    <property type="component" value="Unassembled WGS sequence"/>
</dbReference>
<feature type="domain" description="P-type ATPase N-terminal" evidence="9">
    <location>
        <begin position="45"/>
        <end position="101"/>
    </location>
</feature>
<feature type="transmembrane region" description="Helical" evidence="8">
    <location>
        <begin position="1196"/>
        <end position="1213"/>
    </location>
</feature>
<evidence type="ECO:0000313" key="11">
    <source>
        <dbReference type="EMBL" id="KAK9868801.1"/>
    </source>
</evidence>
<dbReference type="GO" id="GO:0000166">
    <property type="term" value="F:nucleotide binding"/>
    <property type="evidence" value="ECO:0007669"/>
    <property type="project" value="InterPro"/>
</dbReference>
<dbReference type="InterPro" id="IPR036412">
    <property type="entry name" value="HAD-like_sf"/>
</dbReference>
<feature type="transmembrane region" description="Helical" evidence="8">
    <location>
        <begin position="1011"/>
        <end position="1030"/>
    </location>
</feature>
<feature type="transmembrane region" description="Helical" evidence="8">
    <location>
        <begin position="304"/>
        <end position="331"/>
    </location>
</feature>
<gene>
    <name evidence="11" type="ORF">WJX84_000766</name>
</gene>
<dbReference type="InterPro" id="IPR044492">
    <property type="entry name" value="P_typ_ATPase_HD_dom"/>
</dbReference>
<dbReference type="SFLD" id="SFLDG00002">
    <property type="entry name" value="C1.7:_P-type_atpase_like"/>
    <property type="match status" value="1"/>
</dbReference>
<feature type="transmembrane region" description="Helical" evidence="8">
    <location>
        <begin position="356"/>
        <end position="380"/>
    </location>
</feature>
<dbReference type="SFLD" id="SFLDF00027">
    <property type="entry name" value="p-type_atpase"/>
    <property type="match status" value="1"/>
</dbReference>
<dbReference type="GO" id="GO:0005886">
    <property type="term" value="C:plasma membrane"/>
    <property type="evidence" value="ECO:0007669"/>
    <property type="project" value="TreeGrafter"/>
</dbReference>
<keyword evidence="12" id="KW-1185">Reference proteome</keyword>
<dbReference type="Gene3D" id="2.70.150.10">
    <property type="entry name" value="Calcium-transporting ATPase, cytoplasmic transduction domain A"/>
    <property type="match status" value="1"/>
</dbReference>
<dbReference type="InterPro" id="IPR032630">
    <property type="entry name" value="P_typ_ATPase_c"/>
</dbReference>